<organism evidence="2 3">
    <name type="scientific">Protopolystoma xenopodis</name>
    <dbReference type="NCBI Taxonomy" id="117903"/>
    <lineage>
        <taxon>Eukaryota</taxon>
        <taxon>Metazoa</taxon>
        <taxon>Spiralia</taxon>
        <taxon>Lophotrochozoa</taxon>
        <taxon>Platyhelminthes</taxon>
        <taxon>Monogenea</taxon>
        <taxon>Polyopisthocotylea</taxon>
        <taxon>Polystomatidea</taxon>
        <taxon>Polystomatidae</taxon>
        <taxon>Protopolystoma</taxon>
    </lineage>
</organism>
<dbReference type="EMBL" id="CAAALY010065388">
    <property type="protein sequence ID" value="VEL24025.1"/>
    <property type="molecule type" value="Genomic_DNA"/>
</dbReference>
<comment type="caution">
    <text evidence="2">The sequence shown here is derived from an EMBL/GenBank/DDBJ whole genome shotgun (WGS) entry which is preliminary data.</text>
</comment>
<evidence type="ECO:0000313" key="3">
    <source>
        <dbReference type="Proteomes" id="UP000784294"/>
    </source>
</evidence>
<name>A0A448WZI4_9PLAT</name>
<reference evidence="2" key="1">
    <citation type="submission" date="2018-11" db="EMBL/GenBank/DDBJ databases">
        <authorList>
            <consortium name="Pathogen Informatics"/>
        </authorList>
    </citation>
    <scope>NUCLEOTIDE SEQUENCE</scope>
</reference>
<feature type="chain" id="PRO_5019113975" evidence="1">
    <location>
        <begin position="21"/>
        <end position="210"/>
    </location>
</feature>
<gene>
    <name evidence="2" type="ORF">PXEA_LOCUS17465</name>
</gene>
<sequence>MHTAICLLIYLSIELSIYLSIYPRNHRAQKESVALVCADANASWSKGSSSASPHGWCLRVSNRIADIVTTYQRLIVPGQAPNPAHQHDRQARQWRFKQTELARVLRSRITGALFAAPCPNPSTNWPTGLPCHLCSGPLVPVDRQGLPNMQGVDIWRHVLPIGPCPILAGSGEESGQCEDRQPASGGWRLLRQLGPASNWAQSNGTDSAVD</sequence>
<protein>
    <submittedName>
        <fullName evidence="2">Uncharacterized protein</fullName>
    </submittedName>
</protein>
<evidence type="ECO:0000256" key="1">
    <source>
        <dbReference type="SAM" id="SignalP"/>
    </source>
</evidence>
<dbReference type="AlphaFoldDB" id="A0A448WZI4"/>
<feature type="signal peptide" evidence="1">
    <location>
        <begin position="1"/>
        <end position="20"/>
    </location>
</feature>
<evidence type="ECO:0000313" key="2">
    <source>
        <dbReference type="EMBL" id="VEL24025.1"/>
    </source>
</evidence>
<proteinExistence type="predicted"/>
<keyword evidence="1" id="KW-0732">Signal</keyword>
<accession>A0A448WZI4</accession>
<dbReference type="Proteomes" id="UP000784294">
    <property type="component" value="Unassembled WGS sequence"/>
</dbReference>
<keyword evidence="3" id="KW-1185">Reference proteome</keyword>